<gene>
    <name evidence="2" type="primary">pabB</name>
    <name evidence="2" type="ORF">ACFOZ1_04690</name>
</gene>
<dbReference type="NCBIfam" id="TIGR00553">
    <property type="entry name" value="pabB"/>
    <property type="match status" value="1"/>
</dbReference>
<name>A0ABV8VVJ8_9BACI</name>
<reference evidence="3" key="1">
    <citation type="journal article" date="2019" name="Int. J. Syst. Evol. Microbiol.">
        <title>The Global Catalogue of Microorganisms (GCM) 10K type strain sequencing project: providing services to taxonomists for standard genome sequencing and annotation.</title>
        <authorList>
            <consortium name="The Broad Institute Genomics Platform"/>
            <consortium name="The Broad Institute Genome Sequencing Center for Infectious Disease"/>
            <person name="Wu L."/>
            <person name="Ma J."/>
        </authorList>
    </citation>
    <scope>NUCLEOTIDE SEQUENCE [LARGE SCALE GENOMIC DNA]</scope>
    <source>
        <strain evidence="3">KACC 14058</strain>
    </source>
</reference>
<dbReference type="InterPro" id="IPR005801">
    <property type="entry name" value="ADC_synthase"/>
</dbReference>
<dbReference type="PANTHER" id="PTHR11236:SF50">
    <property type="entry name" value="AMINODEOXYCHORISMATE SYNTHASE COMPONENT 1"/>
    <property type="match status" value="1"/>
</dbReference>
<dbReference type="EMBL" id="JBHSDV010000001">
    <property type="protein sequence ID" value="MFC4387101.1"/>
    <property type="molecule type" value="Genomic_DNA"/>
</dbReference>
<keyword evidence="2" id="KW-0032">Aminotransferase</keyword>
<protein>
    <submittedName>
        <fullName evidence="2">Aminodeoxychorismate synthase component I</fullName>
        <ecNumber evidence="2">2.6.1.85</ecNumber>
    </submittedName>
</protein>
<comment type="caution">
    <text evidence="2">The sequence shown here is derived from an EMBL/GenBank/DDBJ whole genome shotgun (WGS) entry which is preliminary data.</text>
</comment>
<dbReference type="InterPro" id="IPR001544">
    <property type="entry name" value="Aminotrans_IV"/>
</dbReference>
<dbReference type="Gene3D" id="3.60.120.10">
    <property type="entry name" value="Anthranilate synthase"/>
    <property type="match status" value="1"/>
</dbReference>
<dbReference type="Pfam" id="PF00425">
    <property type="entry name" value="Chorismate_bind"/>
    <property type="match status" value="1"/>
</dbReference>
<dbReference type="GO" id="GO:0046820">
    <property type="term" value="F:4-amino-4-deoxychorismate synthase activity"/>
    <property type="evidence" value="ECO:0007669"/>
    <property type="project" value="UniProtKB-EC"/>
</dbReference>
<dbReference type="EC" id="2.6.1.85" evidence="2"/>
<dbReference type="PRINTS" id="PR00095">
    <property type="entry name" value="ANTSNTHASEI"/>
</dbReference>
<evidence type="ECO:0000313" key="2">
    <source>
        <dbReference type="EMBL" id="MFC4387101.1"/>
    </source>
</evidence>
<dbReference type="Proteomes" id="UP001595880">
    <property type="component" value="Unassembled WGS sequence"/>
</dbReference>
<dbReference type="InterPro" id="IPR019999">
    <property type="entry name" value="Anth_synth_I-like"/>
</dbReference>
<dbReference type="InterPro" id="IPR043132">
    <property type="entry name" value="BCAT-like_C"/>
</dbReference>
<dbReference type="Gene3D" id="3.20.10.10">
    <property type="entry name" value="D-amino Acid Aminotransferase, subunit A, domain 2"/>
    <property type="match status" value="1"/>
</dbReference>
<dbReference type="Gene3D" id="3.30.470.10">
    <property type="match status" value="1"/>
</dbReference>
<evidence type="ECO:0000313" key="3">
    <source>
        <dbReference type="Proteomes" id="UP001595880"/>
    </source>
</evidence>
<sequence length="572" mass="65855">MSIYLQFDFREMNQVFENPIKILTTNKLSEVKSIFDQVEDALNKGYYVAGYVSYEAAPAFDHAYQVHSNPTMPLVWFGVFEEATKKKEQLDKAYRVSDWKNTIKLDEYNDSIQHIKSKIQYGHTYQVNYTTRLTSTFNGDSYSYYNQLRQNQEAPYNAYLDIGNYHILSMSPELFFQVKNGLIKTKPMKGTMKRGKTTQEDLLLKEALKSSEKNRAENVMIVDLLRNDLGRIAQPGSVHVPKLFDIEQYPTVHQMTSTIEAKLDTSLTVWNWFEALFPCGSITGAPKVETMKIISEVEKTPREVYCGAIGWISPSREAIFNVPIRTLSIYTHTSHLSFGTGSGITWHSSNNEEYEEWIQKTAFLTENRNEFDLLETILLKDGSYPLLSYHLTRLNDSASYFNYPCSYKHVKENLSHIVKDYPDGDYKIRLLLNRNGELSITTSRIDIPLTEIYTRIATEPISKNNIFLYHKTTNRAIYEKNDANAPASNFSTLLWNEEGYITEFTFGNVVFKKGELYYTPPISAGLLGGTMRSKLLDDGVLIEKNIHKDTIDTFDEIWFINGVRGWVKVCMI</sequence>
<organism evidence="2 3">
    <name type="scientific">Gracilibacillus marinus</name>
    <dbReference type="NCBI Taxonomy" id="630535"/>
    <lineage>
        <taxon>Bacteria</taxon>
        <taxon>Bacillati</taxon>
        <taxon>Bacillota</taxon>
        <taxon>Bacilli</taxon>
        <taxon>Bacillales</taxon>
        <taxon>Bacillaceae</taxon>
        <taxon>Gracilibacillus</taxon>
    </lineage>
</organism>
<feature type="domain" description="Chorismate-utilising enzyme C-terminal" evidence="1">
    <location>
        <begin position="106"/>
        <end position="360"/>
    </location>
</feature>
<dbReference type="Pfam" id="PF01063">
    <property type="entry name" value="Aminotran_4"/>
    <property type="match status" value="1"/>
</dbReference>
<dbReference type="RefSeq" id="WP_390196477.1">
    <property type="nucleotide sequence ID" value="NZ_JBHSDV010000001.1"/>
</dbReference>
<dbReference type="SUPFAM" id="SSF56322">
    <property type="entry name" value="ADC synthase"/>
    <property type="match status" value="1"/>
</dbReference>
<proteinExistence type="predicted"/>
<dbReference type="InterPro" id="IPR043131">
    <property type="entry name" value="BCAT-like_N"/>
</dbReference>
<dbReference type="PANTHER" id="PTHR11236">
    <property type="entry name" value="AMINOBENZOATE/ANTHRANILATE SYNTHASE"/>
    <property type="match status" value="1"/>
</dbReference>
<dbReference type="InterPro" id="IPR015890">
    <property type="entry name" value="Chorismate_C"/>
</dbReference>
<accession>A0ABV8VVJ8</accession>
<dbReference type="InterPro" id="IPR036038">
    <property type="entry name" value="Aminotransferase-like"/>
</dbReference>
<keyword evidence="2" id="KW-0808">Transferase</keyword>
<dbReference type="SUPFAM" id="SSF56752">
    <property type="entry name" value="D-aminoacid aminotransferase-like PLP-dependent enzymes"/>
    <property type="match status" value="1"/>
</dbReference>
<dbReference type="InterPro" id="IPR005802">
    <property type="entry name" value="ADC_synth_comp_1"/>
</dbReference>
<evidence type="ECO:0000259" key="1">
    <source>
        <dbReference type="Pfam" id="PF00425"/>
    </source>
</evidence>
<keyword evidence="3" id="KW-1185">Reference proteome</keyword>